<feature type="region of interest" description="Disordered" evidence="1">
    <location>
        <begin position="41"/>
        <end position="103"/>
    </location>
</feature>
<evidence type="ECO:0000313" key="3">
    <source>
        <dbReference type="Proteomes" id="UP000322234"/>
    </source>
</evidence>
<accession>A0A6B0R858</accession>
<name>A0A6B0R858_9CETA</name>
<evidence type="ECO:0000256" key="1">
    <source>
        <dbReference type="SAM" id="MobiDB-lite"/>
    </source>
</evidence>
<keyword evidence="3" id="KW-1185">Reference proteome</keyword>
<feature type="compositionally biased region" description="Polar residues" evidence="1">
    <location>
        <begin position="66"/>
        <end position="83"/>
    </location>
</feature>
<reference evidence="2" key="1">
    <citation type="submission" date="2019-10" db="EMBL/GenBank/DDBJ databases">
        <title>The sequence and de novo assembly of the wild yak genome.</title>
        <authorList>
            <person name="Liu Y."/>
        </authorList>
    </citation>
    <scope>NUCLEOTIDE SEQUENCE [LARGE SCALE GENOMIC DNA]</scope>
    <source>
        <strain evidence="2">WY2019</strain>
    </source>
</reference>
<comment type="caution">
    <text evidence="2">The sequence shown here is derived from an EMBL/GenBank/DDBJ whole genome shotgun (WGS) entry which is preliminary data.</text>
</comment>
<feature type="compositionally biased region" description="Basic and acidic residues" evidence="1">
    <location>
        <begin position="93"/>
        <end position="103"/>
    </location>
</feature>
<dbReference type="Proteomes" id="UP000322234">
    <property type="component" value="Unassembled WGS sequence"/>
</dbReference>
<gene>
    <name evidence="2" type="ORF">E5288_WYG003197</name>
</gene>
<dbReference type="AlphaFoldDB" id="A0A6B0R858"/>
<organism evidence="2 3">
    <name type="scientific">Bos mutus</name>
    <name type="common">wild yak</name>
    <dbReference type="NCBI Taxonomy" id="72004"/>
    <lineage>
        <taxon>Eukaryota</taxon>
        <taxon>Metazoa</taxon>
        <taxon>Chordata</taxon>
        <taxon>Craniata</taxon>
        <taxon>Vertebrata</taxon>
        <taxon>Euteleostomi</taxon>
        <taxon>Mammalia</taxon>
        <taxon>Eutheria</taxon>
        <taxon>Laurasiatheria</taxon>
        <taxon>Artiodactyla</taxon>
        <taxon>Ruminantia</taxon>
        <taxon>Pecora</taxon>
        <taxon>Bovidae</taxon>
        <taxon>Bovinae</taxon>
        <taxon>Bos</taxon>
    </lineage>
</organism>
<protein>
    <submittedName>
        <fullName evidence="2">Uncharacterized protein</fullName>
    </submittedName>
</protein>
<sequence>MVSKSKTSPTQDPAVPFQVKLLTNGQRCTDVHSGIALWLKQPGSPRQQESETLGGCGCPLEEGPQAESSQAKDQQGPLNSLQAPGSWLTLFHRKSEDRQELVS</sequence>
<evidence type="ECO:0000313" key="2">
    <source>
        <dbReference type="EMBL" id="MXQ86369.1"/>
    </source>
</evidence>
<dbReference type="EMBL" id="VBQZ03000032">
    <property type="protein sequence ID" value="MXQ86369.1"/>
    <property type="molecule type" value="Genomic_DNA"/>
</dbReference>
<proteinExistence type="predicted"/>